<comment type="caution">
    <text evidence="2">The sequence shown here is derived from an EMBL/GenBank/DDBJ whole genome shotgun (WGS) entry which is preliminary data.</text>
</comment>
<evidence type="ECO:0000313" key="2">
    <source>
        <dbReference type="EMBL" id="CAD2201478.1"/>
    </source>
</evidence>
<gene>
    <name evidence="2" type="ORF">MENT_LOCUS55027</name>
</gene>
<proteinExistence type="predicted"/>
<protein>
    <submittedName>
        <fullName evidence="2">Uncharacterized protein</fullName>
    </submittedName>
</protein>
<reference evidence="2 3" key="1">
    <citation type="submission" date="2020-08" db="EMBL/GenBank/DDBJ databases">
        <authorList>
            <person name="Koutsovoulos G."/>
            <person name="Danchin GJ E."/>
        </authorList>
    </citation>
    <scope>NUCLEOTIDE SEQUENCE [LARGE SCALE GENOMIC DNA]</scope>
</reference>
<sequence>MRLSSSILCKYIVPFILMWVVPSGKPACDPCAPNQSTMLYGKNFLDSNQSINNEPASRCDNCDQNNISKICYNPREISVIRVRCTDSTLFCACASNQKTCYTVTEPAPLFQADYLIYANSSYSFLALNTGASEISNGKKTYEFSPSMNFIPNGKTFLNAPFLSVSCSGCDALSDPSNNSTYTC</sequence>
<feature type="signal peptide" evidence="1">
    <location>
        <begin position="1"/>
        <end position="23"/>
    </location>
</feature>
<organism evidence="2 3">
    <name type="scientific">Meloidogyne enterolobii</name>
    <name type="common">Root-knot nematode worm</name>
    <name type="synonym">Meloidogyne mayaguensis</name>
    <dbReference type="NCBI Taxonomy" id="390850"/>
    <lineage>
        <taxon>Eukaryota</taxon>
        <taxon>Metazoa</taxon>
        <taxon>Ecdysozoa</taxon>
        <taxon>Nematoda</taxon>
        <taxon>Chromadorea</taxon>
        <taxon>Rhabditida</taxon>
        <taxon>Tylenchina</taxon>
        <taxon>Tylenchomorpha</taxon>
        <taxon>Tylenchoidea</taxon>
        <taxon>Meloidogynidae</taxon>
        <taxon>Meloidogyninae</taxon>
        <taxon>Meloidogyne</taxon>
    </lineage>
</organism>
<dbReference type="EMBL" id="CAJEWN010002016">
    <property type="protein sequence ID" value="CAD2201478.1"/>
    <property type="molecule type" value="Genomic_DNA"/>
</dbReference>
<dbReference type="AlphaFoldDB" id="A0A6V7XQC5"/>
<evidence type="ECO:0000313" key="3">
    <source>
        <dbReference type="Proteomes" id="UP000580250"/>
    </source>
</evidence>
<evidence type="ECO:0000256" key="1">
    <source>
        <dbReference type="SAM" id="SignalP"/>
    </source>
</evidence>
<dbReference type="Proteomes" id="UP000580250">
    <property type="component" value="Unassembled WGS sequence"/>
</dbReference>
<feature type="chain" id="PRO_5028173678" evidence="1">
    <location>
        <begin position="24"/>
        <end position="183"/>
    </location>
</feature>
<name>A0A6V7XQC5_MELEN</name>
<keyword evidence="1" id="KW-0732">Signal</keyword>
<accession>A0A6V7XQC5</accession>